<dbReference type="InterPro" id="IPR041397">
    <property type="entry name" value="ThiD2"/>
</dbReference>
<dbReference type="RefSeq" id="WP_277442637.1">
    <property type="nucleotide sequence ID" value="NZ_JAKOAV010000004.1"/>
</dbReference>
<dbReference type="AlphaFoldDB" id="A0A9X4H744"/>
<keyword evidence="3" id="KW-1185">Reference proteome</keyword>
<evidence type="ECO:0000313" key="3">
    <source>
        <dbReference type="Proteomes" id="UP001154312"/>
    </source>
</evidence>
<comment type="caution">
    <text evidence="2">The sequence shown here is derived from an EMBL/GenBank/DDBJ whole genome shotgun (WGS) entry which is preliminary data.</text>
</comment>
<name>A0A9X4H744_9FIRM</name>
<gene>
    <name evidence="2" type="ORF">L7E55_03330</name>
</gene>
<dbReference type="Pfam" id="PF17792">
    <property type="entry name" value="ThiD2"/>
    <property type="match status" value="1"/>
</dbReference>
<dbReference type="EMBL" id="JAKOAV010000004">
    <property type="protein sequence ID" value="MDF9407399.1"/>
    <property type="molecule type" value="Genomic_DNA"/>
</dbReference>
<accession>A0A9X4H744</accession>
<evidence type="ECO:0000259" key="1">
    <source>
        <dbReference type="Pfam" id="PF17792"/>
    </source>
</evidence>
<proteinExistence type="predicted"/>
<dbReference type="Proteomes" id="UP001154312">
    <property type="component" value="Unassembled WGS sequence"/>
</dbReference>
<organism evidence="2 3">
    <name type="scientific">Pelotomaculum isophthalicicum JI</name>
    <dbReference type="NCBI Taxonomy" id="947010"/>
    <lineage>
        <taxon>Bacteria</taxon>
        <taxon>Bacillati</taxon>
        <taxon>Bacillota</taxon>
        <taxon>Clostridia</taxon>
        <taxon>Eubacteriales</taxon>
        <taxon>Desulfotomaculaceae</taxon>
        <taxon>Pelotomaculum</taxon>
    </lineage>
</organism>
<feature type="domain" description="ThiD2" evidence="1">
    <location>
        <begin position="6"/>
        <end position="129"/>
    </location>
</feature>
<reference evidence="2" key="1">
    <citation type="submission" date="2022-02" db="EMBL/GenBank/DDBJ databases">
        <authorList>
            <person name="Leng L."/>
        </authorList>
    </citation>
    <scope>NUCLEOTIDE SEQUENCE</scope>
    <source>
        <strain evidence="2">JI</strain>
    </source>
</reference>
<protein>
    <recommendedName>
        <fullName evidence="1">ThiD2 domain-containing protein</fullName>
    </recommendedName>
</protein>
<sequence length="137" mass="15537">MRDVYRVIDANLNRLREGLRVLEEIARFILEDAEMTAKIKDTRHRVTAVIGELPGGMLELIQARDAAGDVGAISWTPGENTRGDLISLTAANFKRAQEAARVLEEFCKLIATQAAREFKKIRFEIYEIELDMLKKMS</sequence>
<evidence type="ECO:0000313" key="2">
    <source>
        <dbReference type="EMBL" id="MDF9407399.1"/>
    </source>
</evidence>